<protein>
    <submittedName>
        <fullName evidence="4">CAP domain-containing protein</fullName>
    </submittedName>
</protein>
<dbReference type="CDD" id="cd05379">
    <property type="entry name" value="CAP_bacterial"/>
    <property type="match status" value="1"/>
</dbReference>
<keyword evidence="2" id="KW-0732">Signal</keyword>
<reference evidence="5" key="1">
    <citation type="journal article" date="2019" name="Int. J. Syst. Evol. Microbiol.">
        <title>The Global Catalogue of Microorganisms (GCM) 10K type strain sequencing project: providing services to taxonomists for standard genome sequencing and annotation.</title>
        <authorList>
            <consortium name="The Broad Institute Genomics Platform"/>
            <consortium name="The Broad Institute Genome Sequencing Center for Infectious Disease"/>
            <person name="Wu L."/>
            <person name="Ma J."/>
        </authorList>
    </citation>
    <scope>NUCLEOTIDE SEQUENCE [LARGE SCALE GENOMIC DNA]</scope>
    <source>
        <strain evidence="5">JCM 17250</strain>
    </source>
</reference>
<comment type="caution">
    <text evidence="4">The sequence shown here is derived from an EMBL/GenBank/DDBJ whole genome shotgun (WGS) entry which is preliminary data.</text>
</comment>
<dbReference type="PANTHER" id="PTHR31157:SF1">
    <property type="entry name" value="SCP DOMAIN-CONTAINING PROTEIN"/>
    <property type="match status" value="1"/>
</dbReference>
<name>A0ABP7VAM3_9BACI</name>
<feature type="domain" description="SCP" evidence="3">
    <location>
        <begin position="163"/>
        <end position="274"/>
    </location>
</feature>
<feature type="region of interest" description="Disordered" evidence="1">
    <location>
        <begin position="65"/>
        <end position="154"/>
    </location>
</feature>
<feature type="signal peptide" evidence="2">
    <location>
        <begin position="1"/>
        <end position="26"/>
    </location>
</feature>
<evidence type="ECO:0000313" key="5">
    <source>
        <dbReference type="Proteomes" id="UP001501734"/>
    </source>
</evidence>
<feature type="chain" id="PRO_5045434800" evidence="2">
    <location>
        <begin position="27"/>
        <end position="278"/>
    </location>
</feature>
<dbReference type="RefSeq" id="WP_344910370.1">
    <property type="nucleotide sequence ID" value="NZ_BAABDL010000039.1"/>
</dbReference>
<dbReference type="Gene3D" id="3.40.33.10">
    <property type="entry name" value="CAP"/>
    <property type="match status" value="1"/>
</dbReference>
<evidence type="ECO:0000313" key="4">
    <source>
        <dbReference type="EMBL" id="GAA4062884.1"/>
    </source>
</evidence>
<dbReference type="EMBL" id="BAABDL010000039">
    <property type="protein sequence ID" value="GAA4062884.1"/>
    <property type="molecule type" value="Genomic_DNA"/>
</dbReference>
<dbReference type="InterPro" id="IPR014258">
    <property type="entry name" value="CAP_domain_YkwD-like"/>
</dbReference>
<dbReference type="PANTHER" id="PTHR31157">
    <property type="entry name" value="SCP DOMAIN-CONTAINING PROTEIN"/>
    <property type="match status" value="1"/>
</dbReference>
<organism evidence="4 5">
    <name type="scientific">Amphibacillus indicireducens</name>
    <dbReference type="NCBI Taxonomy" id="1076330"/>
    <lineage>
        <taxon>Bacteria</taxon>
        <taxon>Bacillati</taxon>
        <taxon>Bacillota</taxon>
        <taxon>Bacilli</taxon>
        <taxon>Bacillales</taxon>
        <taxon>Bacillaceae</taxon>
        <taxon>Amphibacillus</taxon>
    </lineage>
</organism>
<gene>
    <name evidence="4" type="ORF">GCM10022410_07010</name>
</gene>
<proteinExistence type="predicted"/>
<evidence type="ECO:0000259" key="3">
    <source>
        <dbReference type="Pfam" id="PF00188"/>
    </source>
</evidence>
<dbReference type="SUPFAM" id="SSF55797">
    <property type="entry name" value="PR-1-like"/>
    <property type="match status" value="1"/>
</dbReference>
<dbReference type="InterPro" id="IPR035940">
    <property type="entry name" value="CAP_sf"/>
</dbReference>
<sequence length="278" mass="31323">MKKKVILALISVITFFLIQSSPVINASEQAIAGLHPSYRQIDSYIERLKVSEKWQHWIDQYFSPALDDPENEIDLDDPQTNETNQEQAEDQPNLDKPAQTAKEEPDQVSEPKQDQPKSSLKKDQPEKIEAPVEPKPAEPEKETSKPVEQPSTDLRAFERKVAELTNKERAAHGLDSLTFDDALSAVAREKSNDMVTNGYFAHQSPVYGSPFDMMNAFGISYTAAAENIAYGYSTPEQVVNGWMNSDGHRANILSEKYTHIGVGYAENNHHWTQMFIGR</sequence>
<dbReference type="InterPro" id="IPR014044">
    <property type="entry name" value="CAP_dom"/>
</dbReference>
<feature type="compositionally biased region" description="Basic and acidic residues" evidence="1">
    <location>
        <begin position="101"/>
        <end position="145"/>
    </location>
</feature>
<dbReference type="NCBIfam" id="TIGR02909">
    <property type="entry name" value="spore_YkwD"/>
    <property type="match status" value="1"/>
</dbReference>
<dbReference type="Pfam" id="PF00188">
    <property type="entry name" value="CAP"/>
    <property type="match status" value="1"/>
</dbReference>
<keyword evidence="5" id="KW-1185">Reference proteome</keyword>
<dbReference type="Proteomes" id="UP001501734">
    <property type="component" value="Unassembled WGS sequence"/>
</dbReference>
<evidence type="ECO:0000256" key="2">
    <source>
        <dbReference type="SAM" id="SignalP"/>
    </source>
</evidence>
<accession>A0ABP7VAM3</accession>
<evidence type="ECO:0000256" key="1">
    <source>
        <dbReference type="SAM" id="MobiDB-lite"/>
    </source>
</evidence>
<feature type="compositionally biased region" description="Acidic residues" evidence="1">
    <location>
        <begin position="67"/>
        <end position="79"/>
    </location>
</feature>